<name>A0ABW7Y5X3_STRCE</name>
<dbReference type="Proteomes" id="UP001612415">
    <property type="component" value="Unassembled WGS sequence"/>
</dbReference>
<dbReference type="RefSeq" id="WP_398658387.1">
    <property type="nucleotide sequence ID" value="NZ_JBITDC010000009.1"/>
</dbReference>
<reference evidence="2 3" key="1">
    <citation type="submission" date="2024-10" db="EMBL/GenBank/DDBJ databases">
        <title>The Natural Products Discovery Center: Release of the First 8490 Sequenced Strains for Exploring Actinobacteria Biosynthetic Diversity.</title>
        <authorList>
            <person name="Kalkreuter E."/>
            <person name="Kautsar S.A."/>
            <person name="Yang D."/>
            <person name="Bader C.D."/>
            <person name="Teijaro C.N."/>
            <person name="Fluegel L."/>
            <person name="Davis C.M."/>
            <person name="Simpson J.R."/>
            <person name="Lauterbach L."/>
            <person name="Steele A.D."/>
            <person name="Gui C."/>
            <person name="Meng S."/>
            <person name="Li G."/>
            <person name="Viehrig K."/>
            <person name="Ye F."/>
            <person name="Su P."/>
            <person name="Kiefer A.F."/>
            <person name="Nichols A."/>
            <person name="Cepeda A.J."/>
            <person name="Yan W."/>
            <person name="Fan B."/>
            <person name="Jiang Y."/>
            <person name="Adhikari A."/>
            <person name="Zheng C.-J."/>
            <person name="Schuster L."/>
            <person name="Cowan T.M."/>
            <person name="Smanski M.J."/>
            <person name="Chevrette M.G."/>
            <person name="De Carvalho L.P.S."/>
            <person name="Shen B."/>
        </authorList>
    </citation>
    <scope>NUCLEOTIDE SEQUENCE [LARGE SCALE GENOMIC DNA]</scope>
    <source>
        <strain evidence="2 3">NPDC051599</strain>
    </source>
</reference>
<accession>A0ABW7Y5X3</accession>
<evidence type="ECO:0000313" key="2">
    <source>
        <dbReference type="EMBL" id="MFI5677774.1"/>
    </source>
</evidence>
<feature type="signal peptide" evidence="1">
    <location>
        <begin position="1"/>
        <end position="17"/>
    </location>
</feature>
<evidence type="ECO:0008006" key="4">
    <source>
        <dbReference type="Google" id="ProtNLM"/>
    </source>
</evidence>
<keyword evidence="1" id="KW-0732">Signal</keyword>
<feature type="chain" id="PRO_5046953087" description="Lipoprotein" evidence="1">
    <location>
        <begin position="18"/>
        <end position="213"/>
    </location>
</feature>
<comment type="caution">
    <text evidence="2">The sequence shown here is derived from an EMBL/GenBank/DDBJ whole genome shotgun (WGS) entry which is preliminary data.</text>
</comment>
<sequence>MVSFLLAAAFAMVSCQAEVPKSGSAASPSSAEGTCEGILDAQVKAAMKRIADIPQSVKVTYLGNPQRTADHLVAQHDVGSASEWDDTNFCGVHTGSTGLESVRVSFSLPEEPHETGHAASIFKEYKMAKAALAGVKVGVLYFECSSKKFAMGAGATVLIRGEVRSRYETSEPEEAAREDTLRIVYESSRALSDLLGCKSNAGLPSSFSMPPEV</sequence>
<proteinExistence type="predicted"/>
<evidence type="ECO:0000256" key="1">
    <source>
        <dbReference type="SAM" id="SignalP"/>
    </source>
</evidence>
<keyword evidence="3" id="KW-1185">Reference proteome</keyword>
<protein>
    <recommendedName>
        <fullName evidence="4">Lipoprotein</fullName>
    </recommendedName>
</protein>
<evidence type="ECO:0000313" key="3">
    <source>
        <dbReference type="Proteomes" id="UP001612415"/>
    </source>
</evidence>
<organism evidence="2 3">
    <name type="scientific">Streptomyces cellulosae</name>
    <dbReference type="NCBI Taxonomy" id="1968"/>
    <lineage>
        <taxon>Bacteria</taxon>
        <taxon>Bacillati</taxon>
        <taxon>Actinomycetota</taxon>
        <taxon>Actinomycetes</taxon>
        <taxon>Kitasatosporales</taxon>
        <taxon>Streptomycetaceae</taxon>
        <taxon>Streptomyces</taxon>
    </lineage>
</organism>
<gene>
    <name evidence="2" type="ORF">ACIA8P_24420</name>
</gene>
<dbReference type="EMBL" id="JBITDC010000009">
    <property type="protein sequence ID" value="MFI5677774.1"/>
    <property type="molecule type" value="Genomic_DNA"/>
</dbReference>